<accession>A0A5B7Y448</accession>
<gene>
    <name evidence="1" type="ORF">UCCLBBS449_pH0001</name>
</gene>
<evidence type="ECO:0000313" key="1">
    <source>
        <dbReference type="EMBL" id="QCZ54590.1"/>
    </source>
</evidence>
<dbReference type="Proteomes" id="UP000307074">
    <property type="component" value="Plasmid pUCCLBBS449_H"/>
</dbReference>
<sequence>MELVDYEVFKQPFYHDYLNDYNDIMEQSKVMPSYGDNPDPAALKAELTDKAQKAKADFAEAFNAFKADKESALNEQKAAAVPHLEYTDATSEMLRRMDIETAAKVMEPTELLGALEQAMDATTVDTFAINTYKAELKPYRNNSAYSERYANIIAGEAQRTQAKLDHSADYQQALDEYYRAASLPASFATNPWRIDNGALDSAPIDLLTVINGNVTRYAASLKTFNKSLA</sequence>
<name>A0A5B7Y448_LEVBR</name>
<proteinExistence type="predicted"/>
<dbReference type="RefSeq" id="WP_042749911.1">
    <property type="nucleotide sequence ID" value="NZ_CP031206.1"/>
</dbReference>
<protein>
    <submittedName>
        <fullName evidence="1">Uncharacterized protein</fullName>
    </submittedName>
</protein>
<evidence type="ECO:0000313" key="2">
    <source>
        <dbReference type="Proteomes" id="UP000307074"/>
    </source>
</evidence>
<dbReference type="AlphaFoldDB" id="A0A5B7Y448"/>
<dbReference type="EMBL" id="CP031206">
    <property type="protein sequence ID" value="QCZ54590.1"/>
    <property type="molecule type" value="Genomic_DNA"/>
</dbReference>
<keyword evidence="1" id="KW-0614">Plasmid</keyword>
<reference evidence="1 2" key="1">
    <citation type="submission" date="2018-07" db="EMBL/GenBank/DDBJ databases">
        <authorList>
            <person name="Feyereisen M."/>
        </authorList>
    </citation>
    <scope>NUCLEOTIDE SEQUENCE [LARGE SCALE GENOMIC DNA]</scope>
    <source>
        <strain evidence="1 2">UCCLBBS449</strain>
        <plasmid evidence="2">pucclbbs449_h</plasmid>
    </source>
</reference>
<geneLocation type="plasmid" evidence="2">
    <name>pucclbbs449_h</name>
</geneLocation>
<organism evidence="1 2">
    <name type="scientific">Levilactobacillus brevis</name>
    <name type="common">Lactobacillus brevis</name>
    <dbReference type="NCBI Taxonomy" id="1580"/>
    <lineage>
        <taxon>Bacteria</taxon>
        <taxon>Bacillati</taxon>
        <taxon>Bacillota</taxon>
        <taxon>Bacilli</taxon>
        <taxon>Lactobacillales</taxon>
        <taxon>Lactobacillaceae</taxon>
        <taxon>Levilactobacillus</taxon>
    </lineage>
</organism>